<dbReference type="AlphaFoldDB" id="A0A1I4GP07"/>
<sequence>MFQYIIRRLFYLIPMLIIVSFVSFVVINLPPGDYMTTVQNRLANQSGMSQDQARAMAERMRSQYGLDQPFLFQYLNWIKNIVFKGDFGYSFQYNRPVSEVIWSRLGYTFLIALSAHLISVLVGVVVGIYSATHQYSLSDNIATVFAFIGLSIPNFFFAIVIMYLLSFKLNMHVGGLFSSEFVFAPWSLAKLINFLQHFWVPVFVVGIAGTAQNMRIMRGNLLDELQKQYVKTARAKGLTDKVVIYKHAVRNAIQPLVMYLGMSLPFLIQGAIVSSIVLQLPTTGPAFYNALLSQDMYLAGSFLLMLAVTLVIGNLLADVLLAQVDPRVRYD</sequence>
<feature type="transmembrane region" description="Helical" evidence="7">
    <location>
        <begin position="141"/>
        <end position="166"/>
    </location>
</feature>
<keyword evidence="6 7" id="KW-0472">Membrane</keyword>
<dbReference type="Proteomes" id="UP000199006">
    <property type="component" value="Unassembled WGS sequence"/>
</dbReference>
<dbReference type="Pfam" id="PF00528">
    <property type="entry name" value="BPD_transp_1"/>
    <property type="match status" value="1"/>
</dbReference>
<keyword evidence="3" id="KW-1003">Cell membrane</keyword>
<feature type="transmembrane region" description="Helical" evidence="7">
    <location>
        <begin position="9"/>
        <end position="29"/>
    </location>
</feature>
<dbReference type="PANTHER" id="PTHR30465:SF43">
    <property type="entry name" value="OLIGOPEPTIDE ABC TRANSPORTER, PERMEASE PROTEIN"/>
    <property type="match status" value="1"/>
</dbReference>
<dbReference type="InterPro" id="IPR000515">
    <property type="entry name" value="MetI-like"/>
</dbReference>
<keyword evidence="2 7" id="KW-0813">Transport</keyword>
<dbReference type="CDD" id="cd06261">
    <property type="entry name" value="TM_PBP2"/>
    <property type="match status" value="1"/>
</dbReference>
<dbReference type="PROSITE" id="PS50928">
    <property type="entry name" value="ABC_TM1"/>
    <property type="match status" value="1"/>
</dbReference>
<dbReference type="RefSeq" id="WP_089860056.1">
    <property type="nucleotide sequence ID" value="NZ_FOTI01000007.1"/>
</dbReference>
<gene>
    <name evidence="9" type="ORF">SAMN02983006_00810</name>
</gene>
<evidence type="ECO:0000259" key="8">
    <source>
        <dbReference type="PROSITE" id="PS50928"/>
    </source>
</evidence>
<dbReference type="Pfam" id="PF19300">
    <property type="entry name" value="BPD_transp_1_N"/>
    <property type="match status" value="1"/>
</dbReference>
<dbReference type="OrthoDB" id="9773221at2"/>
<evidence type="ECO:0000256" key="7">
    <source>
        <dbReference type="RuleBase" id="RU363032"/>
    </source>
</evidence>
<dbReference type="InterPro" id="IPR045621">
    <property type="entry name" value="BPD_transp_1_N"/>
</dbReference>
<name>A0A1I4GP07_9FIRM</name>
<comment type="similarity">
    <text evidence="7">Belongs to the binding-protein-dependent transport system permease family.</text>
</comment>
<evidence type="ECO:0000256" key="2">
    <source>
        <dbReference type="ARBA" id="ARBA00022448"/>
    </source>
</evidence>
<feature type="transmembrane region" description="Helical" evidence="7">
    <location>
        <begin position="105"/>
        <end position="129"/>
    </location>
</feature>
<comment type="subcellular location">
    <subcellularLocation>
        <location evidence="1 7">Cell membrane</location>
        <topology evidence="1 7">Multi-pass membrane protein</topology>
    </subcellularLocation>
</comment>
<dbReference type="PANTHER" id="PTHR30465">
    <property type="entry name" value="INNER MEMBRANE ABC TRANSPORTER"/>
    <property type="match status" value="1"/>
</dbReference>
<feature type="transmembrane region" description="Helical" evidence="7">
    <location>
        <begin position="297"/>
        <end position="321"/>
    </location>
</feature>
<dbReference type="STRING" id="29563.SAMN02983006_00810"/>
<dbReference type="GO" id="GO:0055085">
    <property type="term" value="P:transmembrane transport"/>
    <property type="evidence" value="ECO:0007669"/>
    <property type="project" value="InterPro"/>
</dbReference>
<keyword evidence="5 7" id="KW-1133">Transmembrane helix</keyword>
<evidence type="ECO:0000313" key="9">
    <source>
        <dbReference type="EMBL" id="SFL31223.1"/>
    </source>
</evidence>
<evidence type="ECO:0000256" key="5">
    <source>
        <dbReference type="ARBA" id="ARBA00022989"/>
    </source>
</evidence>
<protein>
    <submittedName>
        <fullName evidence="9">Peptide/nickel transport system permease protein</fullName>
    </submittedName>
</protein>
<evidence type="ECO:0000313" key="10">
    <source>
        <dbReference type="Proteomes" id="UP000199006"/>
    </source>
</evidence>
<organism evidence="9 10">
    <name type="scientific">Halanaerobium salsuginis</name>
    <dbReference type="NCBI Taxonomy" id="29563"/>
    <lineage>
        <taxon>Bacteria</taxon>
        <taxon>Bacillati</taxon>
        <taxon>Bacillota</taxon>
        <taxon>Clostridia</taxon>
        <taxon>Halanaerobiales</taxon>
        <taxon>Halanaerobiaceae</taxon>
        <taxon>Halanaerobium</taxon>
    </lineage>
</organism>
<reference evidence="9 10" key="1">
    <citation type="submission" date="2016-10" db="EMBL/GenBank/DDBJ databases">
        <authorList>
            <person name="de Groot N.N."/>
        </authorList>
    </citation>
    <scope>NUCLEOTIDE SEQUENCE [LARGE SCALE GENOMIC DNA]</scope>
    <source>
        <strain evidence="9 10">ATCC 51327</strain>
    </source>
</reference>
<evidence type="ECO:0000256" key="6">
    <source>
        <dbReference type="ARBA" id="ARBA00023136"/>
    </source>
</evidence>
<feature type="domain" description="ABC transmembrane type-1" evidence="8">
    <location>
        <begin position="105"/>
        <end position="316"/>
    </location>
</feature>
<dbReference type="Gene3D" id="1.10.3720.10">
    <property type="entry name" value="MetI-like"/>
    <property type="match status" value="1"/>
</dbReference>
<dbReference type="SUPFAM" id="SSF161098">
    <property type="entry name" value="MetI-like"/>
    <property type="match status" value="1"/>
</dbReference>
<dbReference type="GO" id="GO:0005886">
    <property type="term" value="C:plasma membrane"/>
    <property type="evidence" value="ECO:0007669"/>
    <property type="project" value="UniProtKB-SubCell"/>
</dbReference>
<accession>A0A1I4GP07</accession>
<evidence type="ECO:0000256" key="4">
    <source>
        <dbReference type="ARBA" id="ARBA00022692"/>
    </source>
</evidence>
<feature type="transmembrane region" description="Helical" evidence="7">
    <location>
        <begin position="186"/>
        <end position="208"/>
    </location>
</feature>
<evidence type="ECO:0000256" key="3">
    <source>
        <dbReference type="ARBA" id="ARBA00022475"/>
    </source>
</evidence>
<dbReference type="EMBL" id="FOTI01000007">
    <property type="protein sequence ID" value="SFL31223.1"/>
    <property type="molecule type" value="Genomic_DNA"/>
</dbReference>
<keyword evidence="10" id="KW-1185">Reference proteome</keyword>
<feature type="transmembrane region" description="Helical" evidence="7">
    <location>
        <begin position="256"/>
        <end position="277"/>
    </location>
</feature>
<evidence type="ECO:0000256" key="1">
    <source>
        <dbReference type="ARBA" id="ARBA00004651"/>
    </source>
</evidence>
<proteinExistence type="inferred from homology"/>
<keyword evidence="4 7" id="KW-0812">Transmembrane</keyword>
<dbReference type="InterPro" id="IPR035906">
    <property type="entry name" value="MetI-like_sf"/>
</dbReference>